<keyword evidence="2" id="KW-1185">Reference proteome</keyword>
<organism evidence="1 2">
    <name type="scientific">Paramecium primaurelia</name>
    <dbReference type="NCBI Taxonomy" id="5886"/>
    <lineage>
        <taxon>Eukaryota</taxon>
        <taxon>Sar</taxon>
        <taxon>Alveolata</taxon>
        <taxon>Ciliophora</taxon>
        <taxon>Intramacronucleata</taxon>
        <taxon>Oligohymenophorea</taxon>
        <taxon>Peniculida</taxon>
        <taxon>Parameciidae</taxon>
        <taxon>Paramecium</taxon>
    </lineage>
</organism>
<evidence type="ECO:0000313" key="1">
    <source>
        <dbReference type="EMBL" id="CAD8055446.1"/>
    </source>
</evidence>
<proteinExistence type="predicted"/>
<protein>
    <submittedName>
        <fullName evidence="1">Uncharacterized protein</fullName>
    </submittedName>
</protein>
<name>A0A8S1KRZ6_PARPR</name>
<dbReference type="Proteomes" id="UP000688137">
    <property type="component" value="Unassembled WGS sequence"/>
</dbReference>
<reference evidence="1" key="1">
    <citation type="submission" date="2021-01" db="EMBL/GenBank/DDBJ databases">
        <authorList>
            <consortium name="Genoscope - CEA"/>
            <person name="William W."/>
        </authorList>
    </citation>
    <scope>NUCLEOTIDE SEQUENCE</scope>
</reference>
<sequence length="211" mass="24628">MNIKELNQFILDYELKPSQKLIKYLVIIGISAMKSKTQDISIETIKLIASSCKQQKLRDGMAELKEKVINIQQSLSPKNGNFNLNELKKSVQNSKDQLMNSQFSPILKKKDDLQNRSKKDQINLDIELNLKSLNFNKKENNQLTYQFQQQTKQYQQTQQSNNYFTQKKVSLDQIANNFLSSPLVKNPVSARNITQKESELKYFFQNSWKLI</sequence>
<gene>
    <name evidence="1" type="ORF">PPRIM_AZ9-3.1.T0230183</name>
</gene>
<accession>A0A8S1KRZ6</accession>
<evidence type="ECO:0000313" key="2">
    <source>
        <dbReference type="Proteomes" id="UP000688137"/>
    </source>
</evidence>
<dbReference type="AlphaFoldDB" id="A0A8S1KRZ6"/>
<dbReference type="EMBL" id="CAJJDM010000021">
    <property type="protein sequence ID" value="CAD8055446.1"/>
    <property type="molecule type" value="Genomic_DNA"/>
</dbReference>
<dbReference type="OMA" id="QNSWKLI"/>
<comment type="caution">
    <text evidence="1">The sequence shown here is derived from an EMBL/GenBank/DDBJ whole genome shotgun (WGS) entry which is preliminary data.</text>
</comment>